<keyword evidence="2 4" id="KW-0238">DNA-binding</keyword>
<protein>
    <recommendedName>
        <fullName evidence="6">HTH tetR-type domain-containing protein</fullName>
    </recommendedName>
</protein>
<dbReference type="InterPro" id="IPR050109">
    <property type="entry name" value="HTH-type_TetR-like_transc_reg"/>
</dbReference>
<dbReference type="InterPro" id="IPR001647">
    <property type="entry name" value="HTH_TetR"/>
</dbReference>
<accession>A0A9W6IKX1</accession>
<evidence type="ECO:0000313" key="8">
    <source>
        <dbReference type="Proteomes" id="UP001143486"/>
    </source>
</evidence>
<dbReference type="Pfam" id="PF00440">
    <property type="entry name" value="TetR_N"/>
    <property type="match status" value="1"/>
</dbReference>
<gene>
    <name evidence="7" type="ORF">GCM10017621_17390</name>
</gene>
<keyword evidence="8" id="KW-1185">Reference proteome</keyword>
<dbReference type="GO" id="GO:0003700">
    <property type="term" value="F:DNA-binding transcription factor activity"/>
    <property type="evidence" value="ECO:0007669"/>
    <property type="project" value="TreeGrafter"/>
</dbReference>
<dbReference type="EMBL" id="BSFE01000004">
    <property type="protein sequence ID" value="GLK52231.1"/>
    <property type="molecule type" value="Genomic_DNA"/>
</dbReference>
<reference evidence="7" key="2">
    <citation type="submission" date="2023-01" db="EMBL/GenBank/DDBJ databases">
        <authorList>
            <person name="Sun Q."/>
            <person name="Evtushenko L."/>
        </authorList>
    </citation>
    <scope>NUCLEOTIDE SEQUENCE</scope>
    <source>
        <strain evidence="7">VKM B-1513</strain>
    </source>
</reference>
<reference evidence="7" key="1">
    <citation type="journal article" date="2014" name="Int. J. Syst. Evol. Microbiol.">
        <title>Complete genome sequence of Corynebacterium casei LMG S-19264T (=DSM 44701T), isolated from a smear-ripened cheese.</title>
        <authorList>
            <consortium name="US DOE Joint Genome Institute (JGI-PGF)"/>
            <person name="Walter F."/>
            <person name="Albersmeier A."/>
            <person name="Kalinowski J."/>
            <person name="Ruckert C."/>
        </authorList>
    </citation>
    <scope>NUCLEOTIDE SEQUENCE</scope>
    <source>
        <strain evidence="7">VKM B-1513</strain>
    </source>
</reference>
<organism evidence="7 8">
    <name type="scientific">Maricaulis virginensis</name>
    <dbReference type="NCBI Taxonomy" id="144022"/>
    <lineage>
        <taxon>Bacteria</taxon>
        <taxon>Pseudomonadati</taxon>
        <taxon>Pseudomonadota</taxon>
        <taxon>Alphaproteobacteria</taxon>
        <taxon>Maricaulales</taxon>
        <taxon>Maricaulaceae</taxon>
        <taxon>Maricaulis</taxon>
    </lineage>
</organism>
<feature type="region of interest" description="Disordered" evidence="5">
    <location>
        <begin position="1"/>
        <end position="20"/>
    </location>
</feature>
<dbReference type="GO" id="GO:0000976">
    <property type="term" value="F:transcription cis-regulatory region binding"/>
    <property type="evidence" value="ECO:0007669"/>
    <property type="project" value="TreeGrafter"/>
</dbReference>
<dbReference type="SUPFAM" id="SSF46689">
    <property type="entry name" value="Homeodomain-like"/>
    <property type="match status" value="1"/>
</dbReference>
<dbReference type="PANTHER" id="PTHR30055:SF234">
    <property type="entry name" value="HTH-TYPE TRANSCRIPTIONAL REGULATOR BETI"/>
    <property type="match status" value="1"/>
</dbReference>
<evidence type="ECO:0000313" key="7">
    <source>
        <dbReference type="EMBL" id="GLK52231.1"/>
    </source>
</evidence>
<dbReference type="PANTHER" id="PTHR30055">
    <property type="entry name" value="HTH-TYPE TRANSCRIPTIONAL REGULATOR RUTR"/>
    <property type="match status" value="1"/>
</dbReference>
<sequence length="211" mass="23974">MSTARTPEADALPRPRKRPVQARARFTVQAIYDAYVRIWRRGGPDALTMRALADESGFAIGTIYEYFPNKAALHSGYVRHVMDTLRARIREQVVEAGHGPWREQLARLVEITCAADGDAAFFDTDMHYLEARIAAPEHHQRSFDALADVWCDAVAGWDDLVPQPAPERVRMLIFLVWSAMRYRLLADPVKTDEALWLAEIREICERTLAPA</sequence>
<comment type="caution">
    <text evidence="7">The sequence shown here is derived from an EMBL/GenBank/DDBJ whole genome shotgun (WGS) entry which is preliminary data.</text>
</comment>
<evidence type="ECO:0000256" key="1">
    <source>
        <dbReference type="ARBA" id="ARBA00023015"/>
    </source>
</evidence>
<keyword evidence="1" id="KW-0805">Transcription regulation</keyword>
<feature type="DNA-binding region" description="H-T-H motif" evidence="4">
    <location>
        <begin position="48"/>
        <end position="67"/>
    </location>
</feature>
<dbReference type="AlphaFoldDB" id="A0A9W6IKX1"/>
<dbReference type="Proteomes" id="UP001143486">
    <property type="component" value="Unassembled WGS sequence"/>
</dbReference>
<evidence type="ECO:0000256" key="4">
    <source>
        <dbReference type="PROSITE-ProRule" id="PRU00335"/>
    </source>
</evidence>
<feature type="domain" description="HTH tetR-type" evidence="6">
    <location>
        <begin position="25"/>
        <end position="85"/>
    </location>
</feature>
<keyword evidence="3" id="KW-0804">Transcription</keyword>
<evidence type="ECO:0000256" key="5">
    <source>
        <dbReference type="SAM" id="MobiDB-lite"/>
    </source>
</evidence>
<dbReference type="PROSITE" id="PS50977">
    <property type="entry name" value="HTH_TETR_2"/>
    <property type="match status" value="1"/>
</dbReference>
<proteinExistence type="predicted"/>
<evidence type="ECO:0000256" key="3">
    <source>
        <dbReference type="ARBA" id="ARBA00023163"/>
    </source>
</evidence>
<evidence type="ECO:0000256" key="2">
    <source>
        <dbReference type="ARBA" id="ARBA00023125"/>
    </source>
</evidence>
<dbReference type="InterPro" id="IPR009057">
    <property type="entry name" value="Homeodomain-like_sf"/>
</dbReference>
<name>A0A9W6IKX1_9PROT</name>
<dbReference type="Gene3D" id="1.10.357.10">
    <property type="entry name" value="Tetracycline Repressor, domain 2"/>
    <property type="match status" value="1"/>
</dbReference>
<evidence type="ECO:0000259" key="6">
    <source>
        <dbReference type="PROSITE" id="PS50977"/>
    </source>
</evidence>